<keyword evidence="3" id="KW-0732">Signal</keyword>
<keyword evidence="2" id="KW-0406">Ion transport</keyword>
<evidence type="ECO:0000313" key="5">
    <source>
        <dbReference type="EMBL" id="RDI44559.1"/>
    </source>
</evidence>
<dbReference type="GO" id="GO:0046930">
    <property type="term" value="C:pore complex"/>
    <property type="evidence" value="ECO:0007669"/>
    <property type="project" value="UniProtKB-KW"/>
</dbReference>
<name>A0A370GMP0_9COXI</name>
<feature type="domain" description="Outer membrane protein OmpA-like transmembrane" evidence="4">
    <location>
        <begin position="53"/>
        <end position="203"/>
    </location>
</feature>
<dbReference type="InterPro" id="IPR000498">
    <property type="entry name" value="OmpA-like_TM_dom"/>
</dbReference>
<dbReference type="Proteomes" id="UP000254720">
    <property type="component" value="Unassembled WGS sequence"/>
</dbReference>
<accession>A0A370GMP0</accession>
<dbReference type="GO" id="GO:0009279">
    <property type="term" value="C:cell outer membrane"/>
    <property type="evidence" value="ECO:0007669"/>
    <property type="project" value="InterPro"/>
</dbReference>
<dbReference type="SUPFAM" id="SSF56925">
    <property type="entry name" value="OMPA-like"/>
    <property type="match status" value="1"/>
</dbReference>
<evidence type="ECO:0000313" key="6">
    <source>
        <dbReference type="Proteomes" id="UP000254720"/>
    </source>
</evidence>
<dbReference type="Gene3D" id="2.40.160.20">
    <property type="match status" value="1"/>
</dbReference>
<dbReference type="AlphaFoldDB" id="A0A370GMP0"/>
<evidence type="ECO:0000259" key="4">
    <source>
        <dbReference type="Pfam" id="PF01389"/>
    </source>
</evidence>
<dbReference type="GO" id="GO:0015288">
    <property type="term" value="F:porin activity"/>
    <property type="evidence" value="ECO:0007669"/>
    <property type="project" value="UniProtKB-KW"/>
</dbReference>
<keyword evidence="6" id="KW-1185">Reference proteome</keyword>
<protein>
    <submittedName>
        <fullName evidence="5">OmpA family protein</fullName>
    </submittedName>
</protein>
<reference evidence="5 6" key="1">
    <citation type="submission" date="2018-07" db="EMBL/GenBank/DDBJ databases">
        <title>Genomic Encyclopedia of Type Strains, Phase IV (KMG-IV): sequencing the most valuable type-strain genomes for metagenomic binning, comparative biology and taxonomic classification.</title>
        <authorList>
            <person name="Goeker M."/>
        </authorList>
    </citation>
    <scope>NUCLEOTIDE SEQUENCE [LARGE SCALE GENOMIC DNA]</scope>
    <source>
        <strain evidence="5 6">DSM 16500</strain>
    </source>
</reference>
<dbReference type="OrthoDB" id="5660141at2"/>
<dbReference type="InterPro" id="IPR011250">
    <property type="entry name" value="OMP/PagP_B-barrel"/>
</dbReference>
<gene>
    <name evidence="5" type="ORF">C8D86_10941</name>
</gene>
<keyword evidence="2" id="KW-0626">Porin</keyword>
<evidence type="ECO:0000256" key="2">
    <source>
        <dbReference type="ARBA" id="ARBA00023114"/>
    </source>
</evidence>
<feature type="signal peptide" evidence="3">
    <location>
        <begin position="1"/>
        <end position="32"/>
    </location>
</feature>
<organism evidence="5 6">
    <name type="scientific">Aquicella lusitana</name>
    <dbReference type="NCBI Taxonomy" id="254246"/>
    <lineage>
        <taxon>Bacteria</taxon>
        <taxon>Pseudomonadati</taxon>
        <taxon>Pseudomonadota</taxon>
        <taxon>Gammaproteobacteria</taxon>
        <taxon>Legionellales</taxon>
        <taxon>Coxiellaceae</taxon>
        <taxon>Aquicella</taxon>
    </lineage>
</organism>
<dbReference type="RefSeq" id="WP_114834235.1">
    <property type="nucleotide sequence ID" value="NZ_LR699114.1"/>
</dbReference>
<comment type="similarity">
    <text evidence="1">Belongs to the outer membrane OOP (TC 1.B.6) superfamily. OmpA family.</text>
</comment>
<evidence type="ECO:0000256" key="1">
    <source>
        <dbReference type="ARBA" id="ARBA00005710"/>
    </source>
</evidence>
<proteinExistence type="inferred from homology"/>
<evidence type="ECO:0000256" key="3">
    <source>
        <dbReference type="SAM" id="SignalP"/>
    </source>
</evidence>
<sequence>MKPTQFIKLARKPCEMAIVASLSLAVSNIALADMNTMFNNIGQRMSTYTLDCAHWYAGGNIGISHLHDDPNSGSGNSVDENGPGWSVVGGYQFNSILGAEMGYTQYHDSRETSGSTVIAKTEHYAVHLAATGRYPLVDKLSALGKLGAAYSYAQKIATASGVAKSSGAGSLYWGLGLDYSITPKVDFIAQFAEAVGNDYTGSTDLWSVGLNVAIA</sequence>
<comment type="caution">
    <text evidence="5">The sequence shown here is derived from an EMBL/GenBank/DDBJ whole genome shotgun (WGS) entry which is preliminary data.</text>
</comment>
<feature type="chain" id="PRO_5016636915" evidence="3">
    <location>
        <begin position="33"/>
        <end position="215"/>
    </location>
</feature>
<dbReference type="EMBL" id="QQAX01000009">
    <property type="protein sequence ID" value="RDI44559.1"/>
    <property type="molecule type" value="Genomic_DNA"/>
</dbReference>
<dbReference type="Pfam" id="PF01389">
    <property type="entry name" value="OmpA_membrane"/>
    <property type="match status" value="1"/>
</dbReference>
<keyword evidence="2" id="KW-0812">Transmembrane</keyword>
<keyword evidence="2" id="KW-0813">Transport</keyword>